<comment type="caution">
    <text evidence="1">The sequence shown here is derived from an EMBL/GenBank/DDBJ whole genome shotgun (WGS) entry which is preliminary data.</text>
</comment>
<gene>
    <name evidence="1" type="ORF">F2P56_034877</name>
</gene>
<evidence type="ECO:0000313" key="1">
    <source>
        <dbReference type="EMBL" id="KAF5442190.1"/>
    </source>
</evidence>
<name>A0A833T2M4_JUGRE</name>
<dbReference type="Proteomes" id="UP000619265">
    <property type="component" value="Unassembled WGS sequence"/>
</dbReference>
<feature type="non-terminal residue" evidence="1">
    <location>
        <position position="1"/>
    </location>
</feature>
<dbReference type="PANTHER" id="PTHR47074:SF48">
    <property type="entry name" value="POLYNUCLEOTIDYL TRANSFERASE, RIBONUCLEASE H-LIKE SUPERFAMILY PROTEIN"/>
    <property type="match status" value="1"/>
</dbReference>
<reference evidence="1" key="2">
    <citation type="submission" date="2020-03" db="EMBL/GenBank/DDBJ databases">
        <title>Walnut 2.0.</title>
        <authorList>
            <person name="Marrano A."/>
            <person name="Britton M."/>
            <person name="Zimin A.V."/>
            <person name="Zaini P.A."/>
            <person name="Workman R."/>
            <person name="Puiu D."/>
            <person name="Bianco L."/>
            <person name="Allen B.J."/>
            <person name="Troggio M."/>
            <person name="Leslie C.A."/>
            <person name="Timp W."/>
            <person name="Dendekar A."/>
            <person name="Salzberg S.L."/>
            <person name="Neale D.B."/>
        </authorList>
    </citation>
    <scope>NUCLEOTIDE SEQUENCE</scope>
    <source>
        <tissue evidence="1">Leaves</tissue>
    </source>
</reference>
<accession>A0A833T2M4</accession>
<evidence type="ECO:0000313" key="2">
    <source>
        <dbReference type="Proteomes" id="UP000619265"/>
    </source>
</evidence>
<sequence length="130" mass="14959">DFEVFAITTYLIWKRRNVLVFEKKFENPSKLIFNSLQKLKEYKEANESGLSGQSARTRAVEWTPPQINGFKANWDAAIDRSRSMIGIRVVVRNWEGKIIATMRSQRPLFSDIKLAETIAALKAVLLCKQL</sequence>
<dbReference type="Gramene" id="Jr16_00500_p1">
    <property type="protein sequence ID" value="cds.Jr16_00500_p1"/>
    <property type="gene ID" value="Jr16_00500"/>
</dbReference>
<proteinExistence type="predicted"/>
<dbReference type="EMBL" id="LIHL02000016">
    <property type="protein sequence ID" value="KAF5442190.1"/>
    <property type="molecule type" value="Genomic_DNA"/>
</dbReference>
<dbReference type="PANTHER" id="PTHR47074">
    <property type="entry name" value="BNAC02G40300D PROTEIN"/>
    <property type="match status" value="1"/>
</dbReference>
<evidence type="ECO:0008006" key="3">
    <source>
        <dbReference type="Google" id="ProtNLM"/>
    </source>
</evidence>
<dbReference type="AlphaFoldDB" id="A0A833T2M4"/>
<organism evidence="1 2">
    <name type="scientific">Juglans regia</name>
    <name type="common">English walnut</name>
    <dbReference type="NCBI Taxonomy" id="51240"/>
    <lineage>
        <taxon>Eukaryota</taxon>
        <taxon>Viridiplantae</taxon>
        <taxon>Streptophyta</taxon>
        <taxon>Embryophyta</taxon>
        <taxon>Tracheophyta</taxon>
        <taxon>Spermatophyta</taxon>
        <taxon>Magnoliopsida</taxon>
        <taxon>eudicotyledons</taxon>
        <taxon>Gunneridae</taxon>
        <taxon>Pentapetalae</taxon>
        <taxon>rosids</taxon>
        <taxon>fabids</taxon>
        <taxon>Fagales</taxon>
        <taxon>Juglandaceae</taxon>
        <taxon>Juglans</taxon>
    </lineage>
</organism>
<reference evidence="1" key="1">
    <citation type="submission" date="2015-10" db="EMBL/GenBank/DDBJ databases">
        <authorList>
            <person name="Martinez-Garcia P.J."/>
            <person name="Crepeau M.W."/>
            <person name="Puiu D."/>
            <person name="Gonzalez-Ibeas D."/>
            <person name="Whalen J."/>
            <person name="Stevens K."/>
            <person name="Paul R."/>
            <person name="Butterfield T."/>
            <person name="Britton M."/>
            <person name="Reagan R."/>
            <person name="Chakraborty S."/>
            <person name="Walawage S.L."/>
            <person name="Vasquez-Gross H.A."/>
            <person name="Cardeno C."/>
            <person name="Famula R."/>
            <person name="Pratt K."/>
            <person name="Kuruganti S."/>
            <person name="Aradhya M.K."/>
            <person name="Leslie C.A."/>
            <person name="Dandekar A.M."/>
            <person name="Salzberg S.L."/>
            <person name="Wegrzyn J.L."/>
            <person name="Langley C.H."/>
            <person name="Neale D.B."/>
        </authorList>
    </citation>
    <scope>NUCLEOTIDE SEQUENCE</scope>
    <source>
        <tissue evidence="1">Leaves</tissue>
    </source>
</reference>
<protein>
    <recommendedName>
        <fullName evidence="3">RNase H type-1 domain-containing protein</fullName>
    </recommendedName>
</protein>
<dbReference type="InterPro" id="IPR052929">
    <property type="entry name" value="RNase_H-like_EbsB-rel"/>
</dbReference>